<accession>A0A0F9HFB1</accession>
<organism evidence="4">
    <name type="scientific">marine sediment metagenome</name>
    <dbReference type="NCBI Taxonomy" id="412755"/>
    <lineage>
        <taxon>unclassified sequences</taxon>
        <taxon>metagenomes</taxon>
        <taxon>ecological metagenomes</taxon>
    </lineage>
</organism>
<evidence type="ECO:0000256" key="2">
    <source>
        <dbReference type="ARBA" id="ARBA00022598"/>
    </source>
</evidence>
<dbReference type="EMBL" id="LAZR01024861">
    <property type="protein sequence ID" value="KKL73767.1"/>
    <property type="molecule type" value="Genomic_DNA"/>
</dbReference>
<dbReference type="PANTHER" id="PTHR43201:SF5">
    <property type="entry name" value="MEDIUM-CHAIN ACYL-COA LIGASE ACSF2, MITOCHONDRIAL"/>
    <property type="match status" value="1"/>
</dbReference>
<comment type="caution">
    <text evidence="4">The sequence shown here is derived from an EMBL/GenBank/DDBJ whole genome shotgun (WGS) entry which is preliminary data.</text>
</comment>
<dbReference type="GO" id="GO:0006631">
    <property type="term" value="P:fatty acid metabolic process"/>
    <property type="evidence" value="ECO:0007669"/>
    <property type="project" value="TreeGrafter"/>
</dbReference>
<dbReference type="Gene3D" id="3.40.50.12780">
    <property type="entry name" value="N-terminal domain of ligase-like"/>
    <property type="match status" value="1"/>
</dbReference>
<dbReference type="AlphaFoldDB" id="A0A0F9HFB1"/>
<dbReference type="PANTHER" id="PTHR43201">
    <property type="entry name" value="ACYL-COA SYNTHETASE"/>
    <property type="match status" value="1"/>
</dbReference>
<dbReference type="SUPFAM" id="SSF56801">
    <property type="entry name" value="Acetyl-CoA synthetase-like"/>
    <property type="match status" value="1"/>
</dbReference>
<evidence type="ECO:0000256" key="1">
    <source>
        <dbReference type="ARBA" id="ARBA00006432"/>
    </source>
</evidence>
<gene>
    <name evidence="4" type="ORF">LCGC14_2071610</name>
</gene>
<dbReference type="Gene3D" id="3.30.300.30">
    <property type="match status" value="1"/>
</dbReference>
<sequence>MIIAKSKITSKKSGNGGYKSMWIYIPSKIYKNDSFPFKENEEVLIEIEDNSIIISKNDEKSKILKDFGIENATLPKLLEIKASVNKDRPFLHFKDQIFSFLDMNRRSNQIAHGIINIVNEFELKNPKIAVLMNNCPEYLFSWFGLAKAGCFFVPIDKTLKSDLIEYVLNNSDTEILILDYEFFSVFELVSPNLSRIKRVLIRNAPRDFNYSTLYQPFEALITSNLENPKINIHDQDPVGIQYTEGSTGKPKGVVYRNIVLGGINLGFELRELGLKAGSKIYCSGSLSHASTHFYTILPSLFYDNSVIITEKFDPSTFWDDIENYKPTHFSYFGGYLTELLFQKPKNRVHTIEFAYGFGAKVDTWNAFEKRFGVRLIEFWSHVEGVGVSINKVGSNGGKLGSIGKPLEYFDMRIVDQERNELPPGPDNVGEIAVRRKSQTLFEYYKEPENGEVEVGENGWVYTGDYGYMDFEGFFYFKGKKDDFILVGGEHIFARDIENVANSHPHIVETAVVSVLNGTNSRKDSIITVVKVKEKAITHQEFSDFLYHNLAYYHVPRFIE</sequence>
<dbReference type="InterPro" id="IPR000873">
    <property type="entry name" value="AMP-dep_synth/lig_dom"/>
</dbReference>
<reference evidence="4" key="1">
    <citation type="journal article" date="2015" name="Nature">
        <title>Complex archaea that bridge the gap between prokaryotes and eukaryotes.</title>
        <authorList>
            <person name="Spang A."/>
            <person name="Saw J.H."/>
            <person name="Jorgensen S.L."/>
            <person name="Zaremba-Niedzwiedzka K."/>
            <person name="Martijn J."/>
            <person name="Lind A.E."/>
            <person name="van Eijk R."/>
            <person name="Schleper C."/>
            <person name="Guy L."/>
            <person name="Ettema T.J."/>
        </authorList>
    </citation>
    <scope>NUCLEOTIDE SEQUENCE</scope>
</reference>
<evidence type="ECO:0000259" key="3">
    <source>
        <dbReference type="Pfam" id="PF00501"/>
    </source>
</evidence>
<evidence type="ECO:0000313" key="4">
    <source>
        <dbReference type="EMBL" id="KKL73767.1"/>
    </source>
</evidence>
<keyword evidence="2" id="KW-0436">Ligase</keyword>
<dbReference type="GO" id="GO:0031956">
    <property type="term" value="F:medium-chain fatty acid-CoA ligase activity"/>
    <property type="evidence" value="ECO:0007669"/>
    <property type="project" value="TreeGrafter"/>
</dbReference>
<comment type="similarity">
    <text evidence="1">Belongs to the ATP-dependent AMP-binding enzyme family.</text>
</comment>
<dbReference type="Pfam" id="PF00501">
    <property type="entry name" value="AMP-binding"/>
    <property type="match status" value="1"/>
</dbReference>
<dbReference type="InterPro" id="IPR045851">
    <property type="entry name" value="AMP-bd_C_sf"/>
</dbReference>
<feature type="domain" description="AMP-dependent synthetase/ligase" evidence="3">
    <location>
        <begin position="80"/>
        <end position="437"/>
    </location>
</feature>
<name>A0A0F9HFB1_9ZZZZ</name>
<dbReference type="InterPro" id="IPR042099">
    <property type="entry name" value="ANL_N_sf"/>
</dbReference>
<proteinExistence type="inferred from homology"/>
<protein>
    <recommendedName>
        <fullName evidence="3">AMP-dependent synthetase/ligase domain-containing protein</fullName>
    </recommendedName>
</protein>